<dbReference type="EMBL" id="JANBUP010000783">
    <property type="protein sequence ID" value="KAJ2810174.1"/>
    <property type="molecule type" value="Genomic_DNA"/>
</dbReference>
<comment type="caution">
    <text evidence="1">The sequence shown here is derived from an EMBL/GenBank/DDBJ whole genome shotgun (WGS) entry which is preliminary data.</text>
</comment>
<protein>
    <submittedName>
        <fullName evidence="1">Uncharacterized protein</fullName>
    </submittedName>
</protein>
<sequence>MSLVALSRHTLPSTSSKAHCQSRRGLAAGLIYINSKPAHATRKVLIDAAQKYGLVYDVWLSGPQRRRNSVTHRAAIRITTEPVPETIEAISLLPDPTKEEIDAIRAASFATVATLKAEGVHALPILKEPGFFQNNARRALGFGPDTRLFDKRTTSRPRHTSGMMDGYRAGFLEARRKRDANDIVEQSLLSENALEFLAGYFEHKLISKL</sequence>
<accession>A0ACC1LJV8</accession>
<evidence type="ECO:0000313" key="2">
    <source>
        <dbReference type="Proteomes" id="UP001140096"/>
    </source>
</evidence>
<organism evidence="1 2">
    <name type="scientific">Coemansia furcata</name>
    <dbReference type="NCBI Taxonomy" id="417177"/>
    <lineage>
        <taxon>Eukaryota</taxon>
        <taxon>Fungi</taxon>
        <taxon>Fungi incertae sedis</taxon>
        <taxon>Zoopagomycota</taxon>
        <taxon>Kickxellomycotina</taxon>
        <taxon>Kickxellomycetes</taxon>
        <taxon>Kickxellales</taxon>
        <taxon>Kickxellaceae</taxon>
        <taxon>Coemansia</taxon>
    </lineage>
</organism>
<dbReference type="Proteomes" id="UP001140096">
    <property type="component" value="Unassembled WGS sequence"/>
</dbReference>
<reference evidence="1" key="1">
    <citation type="submission" date="2022-07" db="EMBL/GenBank/DDBJ databases">
        <title>Phylogenomic reconstructions and comparative analyses of Kickxellomycotina fungi.</title>
        <authorList>
            <person name="Reynolds N.K."/>
            <person name="Stajich J.E."/>
            <person name="Barry K."/>
            <person name="Grigoriev I.V."/>
            <person name="Crous P."/>
            <person name="Smith M.E."/>
        </authorList>
    </citation>
    <scope>NUCLEOTIDE SEQUENCE</scope>
    <source>
        <strain evidence="1">CBS 102833</strain>
    </source>
</reference>
<name>A0ACC1LJV8_9FUNG</name>
<gene>
    <name evidence="1" type="ORF">H4S07_002822</name>
</gene>
<keyword evidence="2" id="KW-1185">Reference proteome</keyword>
<evidence type="ECO:0000313" key="1">
    <source>
        <dbReference type="EMBL" id="KAJ2810174.1"/>
    </source>
</evidence>
<proteinExistence type="predicted"/>